<gene>
    <name evidence="2" type="ordered locus">DR_0094</name>
</gene>
<dbReference type="PIR" id="F75561">
    <property type="entry name" value="F75561"/>
</dbReference>
<keyword evidence="3" id="KW-1185">Reference proteome</keyword>
<dbReference type="STRING" id="243230.DR_0094"/>
<accession>Q9RY56</accession>
<proteinExistence type="predicted"/>
<evidence type="ECO:0000256" key="1">
    <source>
        <dbReference type="SAM" id="MobiDB-lite"/>
    </source>
</evidence>
<protein>
    <recommendedName>
        <fullName evidence="4">YbjN domain-containing protein</fullName>
    </recommendedName>
</protein>
<reference evidence="2 3" key="1">
    <citation type="journal article" date="1999" name="Science">
        <title>Genome sequence of the radioresistant bacterium Deinococcus radiodurans R1.</title>
        <authorList>
            <person name="White O."/>
            <person name="Eisen J.A."/>
            <person name="Heidelberg J.F."/>
            <person name="Hickey E.K."/>
            <person name="Peterson J.D."/>
            <person name="Dodson R.J."/>
            <person name="Haft D.H."/>
            <person name="Gwinn M.L."/>
            <person name="Nelson W.C."/>
            <person name="Richardson D.L."/>
            <person name="Moffat K.S."/>
            <person name="Qin H."/>
            <person name="Jiang L."/>
            <person name="Pamphile W."/>
            <person name="Crosby M."/>
            <person name="Shen M."/>
            <person name="Vamathevan J.J."/>
            <person name="Lam P."/>
            <person name="McDonald L."/>
            <person name="Utterback T."/>
            <person name="Zalewski C."/>
            <person name="Makarova K.S."/>
            <person name="Aravind L."/>
            <person name="Daly M.J."/>
            <person name="Minton K.W."/>
            <person name="Fleischmann R.D."/>
            <person name="Ketchum K.A."/>
            <person name="Nelson K.E."/>
            <person name="Salzberg S."/>
            <person name="Smith H.O."/>
            <person name="Venter J.C."/>
            <person name="Fraser C.M."/>
        </authorList>
    </citation>
    <scope>NUCLEOTIDE SEQUENCE [LARGE SCALE GENOMIC DNA]</scope>
    <source>
        <strain evidence="3">ATCC 13939 / DSM 20539 / JCM 16871 / LMG 4051 / NBRC 15346 / NCIMB 9279 / R1 / VKM B-1422</strain>
    </source>
</reference>
<organism evidence="2 3">
    <name type="scientific">Deinococcus radiodurans (strain ATCC 13939 / DSM 20539 / JCM 16871 / CCUG 27074 / LMG 4051 / NBRC 15346 / NCIMB 9279 / VKM B-1422 / R1)</name>
    <dbReference type="NCBI Taxonomy" id="243230"/>
    <lineage>
        <taxon>Bacteria</taxon>
        <taxon>Thermotogati</taxon>
        <taxon>Deinococcota</taxon>
        <taxon>Deinococci</taxon>
        <taxon>Deinococcales</taxon>
        <taxon>Deinococcaceae</taxon>
        <taxon>Deinococcus</taxon>
    </lineage>
</organism>
<evidence type="ECO:0000313" key="2">
    <source>
        <dbReference type="EMBL" id="AAF09690.1"/>
    </source>
</evidence>
<dbReference type="HOGENOM" id="CLU_120483_0_0_0"/>
<dbReference type="OrthoDB" id="1551200at2"/>
<evidence type="ECO:0008006" key="4">
    <source>
        <dbReference type="Google" id="ProtNLM"/>
    </source>
</evidence>
<dbReference type="KEGG" id="dra:DR_0094"/>
<dbReference type="AlphaFoldDB" id="Q9RY56"/>
<dbReference type="Pfam" id="PF10722">
    <property type="entry name" value="YbjN"/>
    <property type="match status" value="1"/>
</dbReference>
<dbReference type="InterPro" id="IPR019660">
    <property type="entry name" value="Put_sensory_transdc_reg_YbjN"/>
</dbReference>
<name>Q9RY56_DEIRA</name>
<dbReference type="PATRIC" id="fig|243230.17.peg.258"/>
<dbReference type="InParanoid" id="Q9RY56"/>
<dbReference type="EnsemblBacteria" id="AAF09690">
    <property type="protein sequence ID" value="AAF09690"/>
    <property type="gene ID" value="DR_0094"/>
</dbReference>
<feature type="region of interest" description="Disordered" evidence="1">
    <location>
        <begin position="1"/>
        <end position="29"/>
    </location>
</feature>
<dbReference type="eggNOG" id="ENOG50333ZI">
    <property type="taxonomic scope" value="Bacteria"/>
</dbReference>
<dbReference type="PaxDb" id="243230-DR_0094"/>
<sequence>MTEKVRNITVGHAQGVPGRPGESKGGPMKRSAALGLTVLFGVPASAQSAQSLVTGTSTTELVGIARGFGSASLGTSSATGSPKITGRIGGQEYSVYFYGCDSNKKNCTSIQFATYWIGKRLTAAEVNQWNADKRFGKLFIDSDGDLNLQMDVNLDFGVTYKNMEDTFDLWKLVLEDVLDAI</sequence>
<dbReference type="Proteomes" id="UP000002524">
    <property type="component" value="Chromosome 1"/>
</dbReference>
<evidence type="ECO:0000313" key="3">
    <source>
        <dbReference type="Proteomes" id="UP000002524"/>
    </source>
</evidence>
<dbReference type="CDD" id="cd17511">
    <property type="entry name" value="YbjN_AmyR-like"/>
    <property type="match status" value="1"/>
</dbReference>
<dbReference type="EMBL" id="AE000513">
    <property type="protein sequence ID" value="AAF09690.1"/>
    <property type="molecule type" value="Genomic_DNA"/>
</dbReference>